<dbReference type="Gene3D" id="3.30.40.10">
    <property type="entry name" value="Zinc/RING finger domain, C3HC4 (zinc finger)"/>
    <property type="match status" value="2"/>
</dbReference>
<feature type="compositionally biased region" description="Polar residues" evidence="5">
    <location>
        <begin position="534"/>
        <end position="543"/>
    </location>
</feature>
<dbReference type="CDD" id="cd15761">
    <property type="entry name" value="FYVE1_Vac1p_like"/>
    <property type="match status" value="1"/>
</dbReference>
<dbReference type="SMART" id="SM00064">
    <property type="entry name" value="FYVE"/>
    <property type="match status" value="2"/>
</dbReference>
<dbReference type="EMBL" id="JAAVMX010000005">
    <property type="protein sequence ID" value="KAF4507803.1"/>
    <property type="molecule type" value="Genomic_DNA"/>
</dbReference>
<dbReference type="OrthoDB" id="166134at2759"/>
<name>A0A8H4PNJ2_9HYPO</name>
<feature type="compositionally biased region" description="Low complexity" evidence="5">
    <location>
        <begin position="41"/>
        <end position="64"/>
    </location>
</feature>
<keyword evidence="1" id="KW-0479">Metal-binding</keyword>
<feature type="domain" description="FYVE-type" evidence="6">
    <location>
        <begin position="314"/>
        <end position="395"/>
    </location>
</feature>
<feature type="domain" description="FYVE-type" evidence="6">
    <location>
        <begin position="200"/>
        <end position="256"/>
    </location>
</feature>
<keyword evidence="3" id="KW-0862">Zinc</keyword>
<organism evidence="7 8">
    <name type="scientific">Ophiocordyceps sinensis</name>
    <dbReference type="NCBI Taxonomy" id="72228"/>
    <lineage>
        <taxon>Eukaryota</taxon>
        <taxon>Fungi</taxon>
        <taxon>Dikarya</taxon>
        <taxon>Ascomycota</taxon>
        <taxon>Pezizomycotina</taxon>
        <taxon>Sordariomycetes</taxon>
        <taxon>Hypocreomycetidae</taxon>
        <taxon>Hypocreales</taxon>
        <taxon>Ophiocordycipitaceae</taxon>
        <taxon>Ophiocordyceps</taxon>
    </lineage>
</organism>
<dbReference type="Pfam" id="PF11464">
    <property type="entry name" value="Rbsn"/>
    <property type="match status" value="1"/>
</dbReference>
<dbReference type="InterPro" id="IPR013083">
    <property type="entry name" value="Znf_RING/FYVE/PHD"/>
</dbReference>
<accession>A0A8H4PNJ2</accession>
<dbReference type="PROSITE" id="PS50178">
    <property type="entry name" value="ZF_FYVE"/>
    <property type="match status" value="2"/>
</dbReference>
<evidence type="ECO:0000256" key="1">
    <source>
        <dbReference type="ARBA" id="ARBA00022723"/>
    </source>
</evidence>
<dbReference type="InterPro" id="IPR036531">
    <property type="entry name" value="Rbsn_Rab-bd_sf"/>
</dbReference>
<evidence type="ECO:0000256" key="2">
    <source>
        <dbReference type="ARBA" id="ARBA00022771"/>
    </source>
</evidence>
<protein>
    <recommendedName>
        <fullName evidence="6">FYVE-type domain-containing protein</fullName>
    </recommendedName>
</protein>
<dbReference type="CDD" id="cd15737">
    <property type="entry name" value="FYVE2_Vac1p_like"/>
    <property type="match status" value="1"/>
</dbReference>
<evidence type="ECO:0000256" key="5">
    <source>
        <dbReference type="SAM" id="MobiDB-lite"/>
    </source>
</evidence>
<dbReference type="PANTHER" id="PTHR23164">
    <property type="entry name" value="EARLY ENDOSOME ANTIGEN 1"/>
    <property type="match status" value="1"/>
</dbReference>
<dbReference type="InterPro" id="IPR011011">
    <property type="entry name" value="Znf_FYVE_PHD"/>
</dbReference>
<dbReference type="SUPFAM" id="SSF57903">
    <property type="entry name" value="FYVE/PHD zinc finger"/>
    <property type="match status" value="2"/>
</dbReference>
<comment type="caution">
    <text evidence="7">The sequence shown here is derived from an EMBL/GenBank/DDBJ whole genome shotgun (WGS) entry which is preliminary data.</text>
</comment>
<keyword evidence="8" id="KW-1185">Reference proteome</keyword>
<feature type="region of interest" description="Disordered" evidence="5">
    <location>
        <begin position="534"/>
        <end position="563"/>
    </location>
</feature>
<sequence>MSGRKLGGGRVLGTGKGLAPPKPPSLPRASSPFAPSESTVSLGTPSLSLSLSPPASGSLPDLGPDIGSSISVGAQVKKRGSKDATGLVCPICSEEMVTLLQLNQHIDDNHQELPEEEQHEVKTWFDKQVLKAKRFQPLTLINQKLRGLDVFESNESTPVPPQATTSGRPTLDEPVDPDHLITRSHWQRSTIHDTCTDPTCGQSLGPIIGSINCRKCGRLFCEEHTMYQMKLSRSANHEPGRGYWARVCETCYKSREGYNDHTGVSVDHMALFSQSSEANASPSSGSLLRPVSSLIGQKDSRKLLEQSVVPWEEDEAVPKCPFCQQEFGSWTFRRHHCRICGRVVCADPQTACTTEVSLDVHSAVSPSSEKVQANGSTSPLRVDVRMCRDCNHTIFSHRDFAASLQHRAPDQKAYETLCQFERGIRFLLPSFQRVLLAFQPEKLSNGEVDLPKPAATHAQIQEASKIRKRLIDSFAKYGAAAKRMRSLKTDSPAQKRLQEAVYTYASGFLHTHMLPLKSLPQMLRAHSTSARFLATPTHSSSSLRHTELVGGSDDTASQAPSEASTAVSQLESEEKELRERLAVLQEQKLMVQGMMRMAKGARRFEELGALARNVDELDGEIGQLSGRVGEVEQRWEGVYRNGAPA</sequence>
<evidence type="ECO:0000259" key="6">
    <source>
        <dbReference type="PROSITE" id="PS50178"/>
    </source>
</evidence>
<evidence type="ECO:0000256" key="3">
    <source>
        <dbReference type="ARBA" id="ARBA00022833"/>
    </source>
</evidence>
<feature type="compositionally biased region" description="Gly residues" evidence="5">
    <location>
        <begin position="1"/>
        <end position="16"/>
    </location>
</feature>
<feature type="compositionally biased region" description="Polar residues" evidence="5">
    <location>
        <begin position="554"/>
        <end position="563"/>
    </location>
</feature>
<reference evidence="7 8" key="1">
    <citation type="journal article" date="2020" name="Genome Biol. Evol.">
        <title>A new high-quality draft genome assembly of the Chinese cordyceps Ophiocordyceps sinensis.</title>
        <authorList>
            <person name="Shu R."/>
            <person name="Zhang J."/>
            <person name="Meng Q."/>
            <person name="Zhang H."/>
            <person name="Zhou G."/>
            <person name="Li M."/>
            <person name="Wu P."/>
            <person name="Zhao Y."/>
            <person name="Chen C."/>
            <person name="Qin Q."/>
        </authorList>
    </citation>
    <scope>NUCLEOTIDE SEQUENCE [LARGE SCALE GENOMIC DNA]</scope>
    <source>
        <strain evidence="7 8">IOZ07</strain>
    </source>
</reference>
<evidence type="ECO:0000313" key="8">
    <source>
        <dbReference type="Proteomes" id="UP000557566"/>
    </source>
</evidence>
<dbReference type="GO" id="GO:0008270">
    <property type="term" value="F:zinc ion binding"/>
    <property type="evidence" value="ECO:0007669"/>
    <property type="project" value="UniProtKB-KW"/>
</dbReference>
<dbReference type="SUPFAM" id="SSF140125">
    <property type="entry name" value="Rabenosyn-5 Rab-binding domain-like"/>
    <property type="match status" value="1"/>
</dbReference>
<feature type="region of interest" description="Disordered" evidence="5">
    <location>
        <begin position="152"/>
        <end position="174"/>
    </location>
</feature>
<gene>
    <name evidence="7" type="ORF">G6O67_004264</name>
</gene>
<dbReference type="Proteomes" id="UP000557566">
    <property type="component" value="Unassembled WGS sequence"/>
</dbReference>
<evidence type="ECO:0000313" key="7">
    <source>
        <dbReference type="EMBL" id="KAF4507803.1"/>
    </source>
</evidence>
<proteinExistence type="predicted"/>
<evidence type="ECO:0000256" key="4">
    <source>
        <dbReference type="PROSITE-ProRule" id="PRU00091"/>
    </source>
</evidence>
<feature type="compositionally biased region" description="Polar residues" evidence="5">
    <location>
        <begin position="153"/>
        <end position="168"/>
    </location>
</feature>
<dbReference type="InterPro" id="IPR017455">
    <property type="entry name" value="Znf_FYVE-rel"/>
</dbReference>
<dbReference type="AlphaFoldDB" id="A0A8H4PNJ2"/>
<keyword evidence="2 4" id="KW-0863">Zinc-finger</keyword>
<dbReference type="Pfam" id="PF01363">
    <property type="entry name" value="FYVE"/>
    <property type="match status" value="2"/>
</dbReference>
<dbReference type="InterPro" id="IPR021565">
    <property type="entry name" value="Rbsn_Rab-bd"/>
</dbReference>
<dbReference type="InterPro" id="IPR000306">
    <property type="entry name" value="Znf_FYVE"/>
</dbReference>
<feature type="region of interest" description="Disordered" evidence="5">
    <location>
        <begin position="1"/>
        <end position="64"/>
    </location>
</feature>